<comment type="caution">
    <text evidence="1">The sequence shown here is derived from an EMBL/GenBank/DDBJ whole genome shotgun (WGS) entry which is preliminary data.</text>
</comment>
<accession>A0AAQ1JW39</accession>
<evidence type="ECO:0000313" key="1">
    <source>
        <dbReference type="EMBL" id="SEK04061.1"/>
    </source>
</evidence>
<proteinExistence type="predicted"/>
<gene>
    <name evidence="1" type="ORF">SAMN05216550_1147</name>
</gene>
<protein>
    <submittedName>
        <fullName evidence="1">7-cyano-7-deazaguanine synthase (Queuosine biosynthesis)</fullName>
    </submittedName>
</protein>
<name>A0AAQ1JW39_9BURK</name>
<reference evidence="1 2" key="1">
    <citation type="submission" date="2016-10" db="EMBL/GenBank/DDBJ databases">
        <authorList>
            <person name="Varghese N."/>
            <person name="Submissions S."/>
        </authorList>
    </citation>
    <scope>NUCLEOTIDE SEQUENCE [LARGE SCALE GENOMIC DNA]</scope>
    <source>
        <strain evidence="1 2">LMG 22274</strain>
    </source>
</reference>
<dbReference type="RefSeq" id="WP_074985597.1">
    <property type="nucleotide sequence ID" value="NZ_CADFGN010000012.1"/>
</dbReference>
<sequence length="466" mass="51374">MSLVDSLCGVPSATFRVTEKRTRKSSKVQVIRLGEDISVNATTLSEYCFREADGIAHDVMTLLGAVKFADRMLRRHHSKNWARRIHIEIPVFKPNAWLLPKVHETLTQCLNYLTGDDWTFAFVERSGSAPAQQQSPLSDISLGNRDIVFVPFSHGLDSYGQVRLLQLAEPETEVVCVYADARAGGGHHGALKRKRLTGVQYVGVPVKVRPFRHPEGSFRSRPFMFYLLASLGAIASGGNRVMIPENGQGSMGGSLVTTGHEPKHRSCYPGFTVRLSKFLEALTGKRVTFYHPALFDTKGAVLRSLAKRGEDVRAILHGHPSCSCDARLASRDGKMYHCGICGNCLLRRAAEHNAQFDGATEYLFSDLTAPTLENALRPGKSNVKLTFFADLARNGARDMQRLADIGATPQHRITQTAAVDLARTTGDDIAVTTIKLMGLLEQHALEWSEFLAKCGQDSWISRIARG</sequence>
<dbReference type="SUPFAM" id="SSF52402">
    <property type="entry name" value="Adenine nucleotide alpha hydrolases-like"/>
    <property type="match status" value="1"/>
</dbReference>
<dbReference type="Proteomes" id="UP000183529">
    <property type="component" value="Unassembled WGS sequence"/>
</dbReference>
<dbReference type="InterPro" id="IPR014729">
    <property type="entry name" value="Rossmann-like_a/b/a_fold"/>
</dbReference>
<organism evidence="1 2">
    <name type="scientific">Paraburkholderia tropica</name>
    <dbReference type="NCBI Taxonomy" id="92647"/>
    <lineage>
        <taxon>Bacteria</taxon>
        <taxon>Pseudomonadati</taxon>
        <taxon>Pseudomonadota</taxon>
        <taxon>Betaproteobacteria</taxon>
        <taxon>Burkholderiales</taxon>
        <taxon>Burkholderiaceae</taxon>
        <taxon>Paraburkholderia</taxon>
    </lineage>
</organism>
<evidence type="ECO:0000313" key="2">
    <source>
        <dbReference type="Proteomes" id="UP000183529"/>
    </source>
</evidence>
<dbReference type="AlphaFoldDB" id="A0AAQ1JW39"/>
<dbReference type="Gene3D" id="3.40.50.620">
    <property type="entry name" value="HUPs"/>
    <property type="match status" value="1"/>
</dbReference>
<dbReference type="EMBL" id="FNZM01000014">
    <property type="protein sequence ID" value="SEK04061.1"/>
    <property type="molecule type" value="Genomic_DNA"/>
</dbReference>